<evidence type="ECO:0000313" key="6">
    <source>
        <dbReference type="EMBL" id="MTV40455.1"/>
    </source>
</evidence>
<dbReference type="EMBL" id="WNKY01000034">
    <property type="protein sequence ID" value="MTV40455.1"/>
    <property type="molecule type" value="Genomic_DNA"/>
</dbReference>
<dbReference type="FunFam" id="1.10.10.10:FF:000001">
    <property type="entry name" value="LysR family transcriptional regulator"/>
    <property type="match status" value="1"/>
</dbReference>
<dbReference type="RefSeq" id="WP_155466386.1">
    <property type="nucleotide sequence ID" value="NZ_WNKY01000034.1"/>
</dbReference>
<dbReference type="Proteomes" id="UP000475582">
    <property type="component" value="Unassembled WGS sequence"/>
</dbReference>
<evidence type="ECO:0000259" key="5">
    <source>
        <dbReference type="PROSITE" id="PS50931"/>
    </source>
</evidence>
<evidence type="ECO:0000256" key="4">
    <source>
        <dbReference type="ARBA" id="ARBA00023163"/>
    </source>
</evidence>
<dbReference type="GO" id="GO:0003700">
    <property type="term" value="F:DNA-binding transcription factor activity"/>
    <property type="evidence" value="ECO:0007669"/>
    <property type="project" value="InterPro"/>
</dbReference>
<organism evidence="6 7">
    <name type="scientific">Duganella radicis</name>
    <dbReference type="NCBI Taxonomy" id="551988"/>
    <lineage>
        <taxon>Bacteria</taxon>
        <taxon>Pseudomonadati</taxon>
        <taxon>Pseudomonadota</taxon>
        <taxon>Betaproteobacteria</taxon>
        <taxon>Burkholderiales</taxon>
        <taxon>Oxalobacteraceae</taxon>
        <taxon>Telluria group</taxon>
        <taxon>Duganella</taxon>
    </lineage>
</organism>
<evidence type="ECO:0000256" key="1">
    <source>
        <dbReference type="ARBA" id="ARBA00009437"/>
    </source>
</evidence>
<evidence type="ECO:0000313" key="7">
    <source>
        <dbReference type="Proteomes" id="UP000475582"/>
    </source>
</evidence>
<keyword evidence="3" id="KW-0238">DNA-binding</keyword>
<dbReference type="PANTHER" id="PTHR30537:SF5">
    <property type="entry name" value="HTH-TYPE TRANSCRIPTIONAL ACTIVATOR TTDR-RELATED"/>
    <property type="match status" value="1"/>
</dbReference>
<keyword evidence="7" id="KW-1185">Reference proteome</keyword>
<dbReference type="InterPro" id="IPR000847">
    <property type="entry name" value="LysR_HTH_N"/>
</dbReference>
<sequence>MNLLIHLPVIAAVARHRSFAAAAAELGLGPSAVSHAVRVVEQQLGMPLFARTTRSVALTEAGAQFLSRALPALDAIDEAAAELRAARGQVSGVLRINAPRIAGPLALRALMVALAEKHPQLIMEVTSDDSLVDIVAGGYDAGVRLGEMIAEDMVAVRLTPPFKAIAVASPAYLKRAGTPHTLADLRKHNCIGYRLLRRGAVYDWEFIDRKATVAVAVDGSCRVSDPMFALDLALDGVGIAYLFEPLARPHIESGALQWLLPSHALPEPGLFLYFPRRAQEAPKLRALIDLIQAR</sequence>
<feature type="domain" description="HTH lysR-type" evidence="5">
    <location>
        <begin position="1"/>
        <end position="59"/>
    </location>
</feature>
<dbReference type="InterPro" id="IPR036388">
    <property type="entry name" value="WH-like_DNA-bd_sf"/>
</dbReference>
<dbReference type="InterPro" id="IPR036390">
    <property type="entry name" value="WH_DNA-bd_sf"/>
</dbReference>
<gene>
    <name evidence="6" type="ORF">GM676_23100</name>
</gene>
<comment type="caution">
    <text evidence="6">The sequence shown here is derived from an EMBL/GenBank/DDBJ whole genome shotgun (WGS) entry which is preliminary data.</text>
</comment>
<dbReference type="InterPro" id="IPR058163">
    <property type="entry name" value="LysR-type_TF_proteobact-type"/>
</dbReference>
<dbReference type="OrthoDB" id="9813056at2"/>
<reference evidence="6 7" key="1">
    <citation type="submission" date="2019-11" db="EMBL/GenBank/DDBJ databases">
        <title>Type strains purchased from KCTC, JCM and DSMZ.</title>
        <authorList>
            <person name="Lu H."/>
        </authorList>
    </citation>
    <scope>NUCLEOTIDE SEQUENCE [LARGE SCALE GENOMIC DNA]</scope>
    <source>
        <strain evidence="6 7">KCTC 22382</strain>
    </source>
</reference>
<evidence type="ECO:0000256" key="3">
    <source>
        <dbReference type="ARBA" id="ARBA00023125"/>
    </source>
</evidence>
<accession>A0A6L6PQL2</accession>
<dbReference type="Pfam" id="PF03466">
    <property type="entry name" value="LysR_substrate"/>
    <property type="match status" value="1"/>
</dbReference>
<keyword evidence="2" id="KW-0805">Transcription regulation</keyword>
<evidence type="ECO:0000256" key="2">
    <source>
        <dbReference type="ARBA" id="ARBA00023015"/>
    </source>
</evidence>
<dbReference type="SUPFAM" id="SSF53850">
    <property type="entry name" value="Periplasmic binding protein-like II"/>
    <property type="match status" value="1"/>
</dbReference>
<comment type="similarity">
    <text evidence="1">Belongs to the LysR transcriptional regulatory family.</text>
</comment>
<keyword evidence="4" id="KW-0804">Transcription</keyword>
<dbReference type="SUPFAM" id="SSF46785">
    <property type="entry name" value="Winged helix' DNA-binding domain"/>
    <property type="match status" value="1"/>
</dbReference>
<dbReference type="Gene3D" id="1.10.10.10">
    <property type="entry name" value="Winged helix-like DNA-binding domain superfamily/Winged helix DNA-binding domain"/>
    <property type="match status" value="1"/>
</dbReference>
<dbReference type="PANTHER" id="PTHR30537">
    <property type="entry name" value="HTH-TYPE TRANSCRIPTIONAL REGULATOR"/>
    <property type="match status" value="1"/>
</dbReference>
<dbReference type="PROSITE" id="PS50931">
    <property type="entry name" value="HTH_LYSR"/>
    <property type="match status" value="1"/>
</dbReference>
<dbReference type="InterPro" id="IPR005119">
    <property type="entry name" value="LysR_subst-bd"/>
</dbReference>
<protein>
    <submittedName>
        <fullName evidence="6">LysR family transcriptional regulator</fullName>
    </submittedName>
</protein>
<proteinExistence type="inferred from homology"/>
<dbReference type="Gene3D" id="3.40.190.290">
    <property type="match status" value="1"/>
</dbReference>
<dbReference type="AlphaFoldDB" id="A0A6L6PQL2"/>
<dbReference type="GO" id="GO:0003677">
    <property type="term" value="F:DNA binding"/>
    <property type="evidence" value="ECO:0007669"/>
    <property type="project" value="UniProtKB-KW"/>
</dbReference>
<dbReference type="Pfam" id="PF00126">
    <property type="entry name" value="HTH_1"/>
    <property type="match status" value="1"/>
</dbReference>
<name>A0A6L6PQL2_9BURK</name>